<dbReference type="Pfam" id="PF01370">
    <property type="entry name" value="Epimerase"/>
    <property type="match status" value="1"/>
</dbReference>
<dbReference type="InterPro" id="IPR036291">
    <property type="entry name" value="NAD(P)-bd_dom_sf"/>
</dbReference>
<name>C1DGQ1_AZOVD</name>
<dbReference type="EMBL" id="CP001157">
    <property type="protein sequence ID" value="ACO80547.1"/>
    <property type="molecule type" value="Genomic_DNA"/>
</dbReference>
<evidence type="ECO:0000259" key="1">
    <source>
        <dbReference type="Pfam" id="PF01370"/>
    </source>
</evidence>
<gene>
    <name evidence="2" type="ordered locus">Avin_44260</name>
</gene>
<dbReference type="KEGG" id="avn:Avin_44260"/>
<dbReference type="RefSeq" id="WP_012702914.1">
    <property type="nucleotide sequence ID" value="NC_012560.1"/>
</dbReference>
<evidence type="ECO:0000313" key="2">
    <source>
        <dbReference type="EMBL" id="ACO80547.1"/>
    </source>
</evidence>
<dbReference type="InterPro" id="IPR050177">
    <property type="entry name" value="Lipid_A_modif_metabolic_enz"/>
</dbReference>
<sequence length="303" mass="33367">MAYTVALTGATGFIGSVLRRHLTRAGVPLRALSRQRDGFEDGTEWVRGTLEDEDALARLVAGADAVIHCAGAVRGAAPGHFERVNVDGSLRLIEAARNGGRCERFLLLSSLAARHPHLSWYARSKFEAERRVGQAAGEIAVTVFRPTAVYGPGDREMRPIFEWLLRGWLFTPGQDGARLSLLHVEDLACAVRKWLESPQAPAATYELNDCQPDGYDWNSIAAIAAEIRGNPVRRIRVPMPLLKGLAQANLLVSRLSGRAPMLTPAKVGELTHPDWSCSNEAVRQALGWEPRIVLQNALREHWF</sequence>
<proteinExistence type="predicted"/>
<dbReference type="HOGENOM" id="CLU_007383_6_1_6"/>
<dbReference type="SUPFAM" id="SSF51735">
    <property type="entry name" value="NAD(P)-binding Rossmann-fold domains"/>
    <property type="match status" value="1"/>
</dbReference>
<dbReference type="Proteomes" id="UP000002424">
    <property type="component" value="Chromosome"/>
</dbReference>
<keyword evidence="3" id="KW-1185">Reference proteome</keyword>
<dbReference type="PANTHER" id="PTHR43245">
    <property type="entry name" value="BIFUNCTIONAL POLYMYXIN RESISTANCE PROTEIN ARNA"/>
    <property type="match status" value="1"/>
</dbReference>
<evidence type="ECO:0000313" key="3">
    <source>
        <dbReference type="Proteomes" id="UP000002424"/>
    </source>
</evidence>
<dbReference type="eggNOG" id="COG0451">
    <property type="taxonomic scope" value="Bacteria"/>
</dbReference>
<organism evidence="2 3">
    <name type="scientific">Azotobacter vinelandii (strain DJ / ATCC BAA-1303)</name>
    <dbReference type="NCBI Taxonomy" id="322710"/>
    <lineage>
        <taxon>Bacteria</taxon>
        <taxon>Pseudomonadati</taxon>
        <taxon>Pseudomonadota</taxon>
        <taxon>Gammaproteobacteria</taxon>
        <taxon>Pseudomonadales</taxon>
        <taxon>Pseudomonadaceae</taxon>
        <taxon>Azotobacter</taxon>
    </lineage>
</organism>
<dbReference type="InterPro" id="IPR001509">
    <property type="entry name" value="Epimerase_deHydtase"/>
</dbReference>
<dbReference type="EnsemblBacteria" id="ACO80547">
    <property type="protein sequence ID" value="ACO80547"/>
    <property type="gene ID" value="Avin_44260"/>
</dbReference>
<protein>
    <submittedName>
        <fullName evidence="2">NAD dependent epimerase/dehydratase</fullName>
    </submittedName>
</protein>
<dbReference type="GeneID" id="88187326"/>
<dbReference type="STRING" id="322710.Avin_44260"/>
<feature type="domain" description="NAD-dependent epimerase/dehydratase" evidence="1">
    <location>
        <begin position="6"/>
        <end position="201"/>
    </location>
</feature>
<dbReference type="AlphaFoldDB" id="C1DGQ1"/>
<accession>C1DGQ1</accession>
<dbReference type="OrthoDB" id="9778052at2"/>
<dbReference type="Gene3D" id="3.40.50.720">
    <property type="entry name" value="NAD(P)-binding Rossmann-like Domain"/>
    <property type="match status" value="1"/>
</dbReference>
<reference evidence="2 3" key="1">
    <citation type="journal article" date="2009" name="J. Bacteriol.">
        <title>Genome sequence of Azotobacter vinelandii, an obligate aerobe specialized to support diverse anaerobic metabolic processes.</title>
        <authorList>
            <person name="Setubal J.C."/>
            <person name="dos Santos P."/>
            <person name="Goldman B.S."/>
            <person name="Ertesvag H."/>
            <person name="Espin G."/>
            <person name="Rubio L.M."/>
            <person name="Valla S."/>
            <person name="Almeida N.F."/>
            <person name="Balasubramanian D."/>
            <person name="Cromes L."/>
            <person name="Curatti L."/>
            <person name="Du Z."/>
            <person name="Godsy E."/>
            <person name="Goodner B."/>
            <person name="Hellner-Burris K."/>
            <person name="Hernandez J.A."/>
            <person name="Houmiel K."/>
            <person name="Imperial J."/>
            <person name="Kennedy C."/>
            <person name="Larson T.J."/>
            <person name="Latreille P."/>
            <person name="Ligon L.S."/>
            <person name="Lu J."/>
            <person name="Maerk M."/>
            <person name="Miller N.M."/>
            <person name="Norton S."/>
            <person name="O'Carroll I.P."/>
            <person name="Paulsen I."/>
            <person name="Raulfs E.C."/>
            <person name="Roemer R."/>
            <person name="Rosser J."/>
            <person name="Segura D."/>
            <person name="Slater S."/>
            <person name="Stricklin S.L."/>
            <person name="Studholme D.J."/>
            <person name="Sun J."/>
            <person name="Viana C.J."/>
            <person name="Wallin E."/>
            <person name="Wang B."/>
            <person name="Wheeler C."/>
            <person name="Zhu H."/>
            <person name="Dean D.R."/>
            <person name="Dixon R."/>
            <person name="Wood D."/>
        </authorList>
    </citation>
    <scope>NUCLEOTIDE SEQUENCE [LARGE SCALE GENOMIC DNA]</scope>
    <source>
        <strain evidence="3">DJ / ATCC BAA-1303</strain>
    </source>
</reference>